<sequence length="333" mass="38369">MIKKENQDFLDWTRSHEEYNERPFVWKKLSNGELIVHNTGVLEFLPALKSGKQIIYSCAIHGNETAPIEIINDLISSLCDESLIAIHHTLIIFGNPRAMNIGKRFCHENLNRLFARDLSQREESYDLLRARIIRQSVDEFFEKESEKIHYDLHTAIKESALPTFAIYPHNPSTSLDKEQLYFLDDSNIDAIIFNTDKATTFSYHTSSLYGATSFTLELGKVRPFGENNREDFKEIENSLRLILSGDYSPPREIKKLQAFQIEKEIIKHDDSFTFSFSEETPNFHLFKDEELISSDKQERITALGSEQRIIFPNAGVKIGERAGLIIGPKRLPL</sequence>
<keyword evidence="4" id="KW-0378">Hydrolase</keyword>
<evidence type="ECO:0000256" key="1">
    <source>
        <dbReference type="ARBA" id="ARBA00001947"/>
    </source>
</evidence>
<accession>E1X0U9</accession>
<dbReference type="GO" id="GO:0009017">
    <property type="term" value="F:succinylglutamate desuccinylase activity"/>
    <property type="evidence" value="ECO:0007669"/>
    <property type="project" value="InterPro"/>
</dbReference>
<evidence type="ECO:0000256" key="3">
    <source>
        <dbReference type="ARBA" id="ARBA00022723"/>
    </source>
</evidence>
<reference evidence="9" key="1">
    <citation type="journal article" date="2013" name="ISME J.">
        <title>A small predatory core genome in the divergent marine Bacteriovorax marinus SJ and the terrestrial Bdellovibrio bacteriovorus.</title>
        <authorList>
            <person name="Crossman L.C."/>
            <person name="Chen H."/>
            <person name="Cerdeno-Tarraga A.M."/>
            <person name="Brooks K."/>
            <person name="Quail M.A."/>
            <person name="Pineiro S.A."/>
            <person name="Hobley L."/>
            <person name="Sockett R.E."/>
            <person name="Bentley S.D."/>
            <person name="Parkhill J."/>
            <person name="Williams H.N."/>
            <person name="Stine O.C."/>
        </authorList>
    </citation>
    <scope>NUCLEOTIDE SEQUENCE [LARGE SCALE GENOMIC DNA]</scope>
    <source>
        <strain evidence="9">ATCC BAA-682 / DSM 15412 / SJ</strain>
    </source>
</reference>
<dbReference type="Proteomes" id="UP000008963">
    <property type="component" value="Chromosome"/>
</dbReference>
<comment type="cofactor">
    <cofactor evidence="1">
        <name>Zn(2+)</name>
        <dbReference type="ChEBI" id="CHEBI:29105"/>
    </cofactor>
</comment>
<dbReference type="Pfam" id="PF04952">
    <property type="entry name" value="AstE_AspA_hybrid"/>
    <property type="match status" value="1"/>
</dbReference>
<dbReference type="CDD" id="cd03855">
    <property type="entry name" value="M14_ASTE"/>
    <property type="match status" value="1"/>
</dbReference>
<dbReference type="InterPro" id="IPR016681">
    <property type="entry name" value="SuccinylGlu_desuccinylase"/>
</dbReference>
<dbReference type="UniPathway" id="UPA00185">
    <property type="reaction ID" value="UER00283"/>
</dbReference>
<dbReference type="NCBIfam" id="NF003706">
    <property type="entry name" value="PRK05324.1"/>
    <property type="match status" value="1"/>
</dbReference>
<keyword evidence="3" id="KW-0479">Metal-binding</keyword>
<dbReference type="Pfam" id="PF24827">
    <property type="entry name" value="AstE_AspA_cat"/>
    <property type="match status" value="1"/>
</dbReference>
<proteinExistence type="inferred from homology"/>
<dbReference type="HAMAP" id="MF_00767">
    <property type="entry name" value="Arg_catab_AstE"/>
    <property type="match status" value="1"/>
</dbReference>
<dbReference type="eggNOG" id="COG2988">
    <property type="taxonomic scope" value="Bacteria"/>
</dbReference>
<evidence type="ECO:0000313" key="8">
    <source>
        <dbReference type="EMBL" id="CBW26438.1"/>
    </source>
</evidence>
<dbReference type="InterPro" id="IPR055438">
    <property type="entry name" value="AstE_AspA_cat"/>
</dbReference>
<evidence type="ECO:0000259" key="7">
    <source>
        <dbReference type="Pfam" id="PF24827"/>
    </source>
</evidence>
<evidence type="ECO:0000256" key="4">
    <source>
        <dbReference type="ARBA" id="ARBA00022801"/>
    </source>
</evidence>
<dbReference type="PANTHER" id="PTHR15162">
    <property type="entry name" value="ASPARTOACYLASE"/>
    <property type="match status" value="1"/>
</dbReference>
<dbReference type="Gene3D" id="3.40.630.10">
    <property type="entry name" value="Zn peptidases"/>
    <property type="match status" value="1"/>
</dbReference>
<keyword evidence="5" id="KW-0862">Zinc</keyword>
<evidence type="ECO:0000256" key="5">
    <source>
        <dbReference type="ARBA" id="ARBA00022833"/>
    </source>
</evidence>
<dbReference type="RefSeq" id="WP_014244220.1">
    <property type="nucleotide sequence ID" value="NC_016620.1"/>
</dbReference>
<feature type="domain" description="AstE/AspA barrel-sandwich hybrid" evidence="6">
    <location>
        <begin position="255"/>
        <end position="328"/>
    </location>
</feature>
<dbReference type="HOGENOM" id="CLU_071608_0_0_7"/>
<dbReference type="SUPFAM" id="SSF53187">
    <property type="entry name" value="Zn-dependent exopeptidases"/>
    <property type="match status" value="1"/>
</dbReference>
<dbReference type="OrthoDB" id="5290473at2"/>
<dbReference type="EMBL" id="FQ312005">
    <property type="protein sequence ID" value="CBW26438.1"/>
    <property type="molecule type" value="Genomic_DNA"/>
</dbReference>
<dbReference type="GO" id="GO:0019545">
    <property type="term" value="P:L-arginine catabolic process to succinate"/>
    <property type="evidence" value="ECO:0007669"/>
    <property type="project" value="UniProtKB-UniPathway"/>
</dbReference>
<feature type="domain" description="Succinylglutamate desuccinylase/Aspartoacylase catalytic" evidence="7">
    <location>
        <begin position="51"/>
        <end position="240"/>
    </location>
</feature>
<protein>
    <submittedName>
        <fullName evidence="8">Succinylglutamate desuccinylase</fullName>
    </submittedName>
</protein>
<keyword evidence="9" id="KW-1185">Reference proteome</keyword>
<dbReference type="GO" id="GO:0016788">
    <property type="term" value="F:hydrolase activity, acting on ester bonds"/>
    <property type="evidence" value="ECO:0007669"/>
    <property type="project" value="InterPro"/>
</dbReference>
<gene>
    <name evidence="8" type="primary">astE</name>
    <name evidence="8" type="ordered locus">BMS_1589</name>
</gene>
<dbReference type="GO" id="GO:0019544">
    <property type="term" value="P:L-arginine catabolic process to L-glutamate"/>
    <property type="evidence" value="ECO:0007669"/>
    <property type="project" value="InterPro"/>
</dbReference>
<dbReference type="KEGG" id="bmx:BMS_1589"/>
<evidence type="ECO:0000256" key="2">
    <source>
        <dbReference type="ARBA" id="ARBA00022503"/>
    </source>
</evidence>
<keyword evidence="2" id="KW-0056">Arginine metabolism</keyword>
<dbReference type="AlphaFoldDB" id="E1X0U9"/>
<dbReference type="PANTHER" id="PTHR15162:SF7">
    <property type="entry name" value="SUCCINYLGLUTAMATE DESUCCINYLASE"/>
    <property type="match status" value="1"/>
</dbReference>
<organism evidence="8 9">
    <name type="scientific">Halobacteriovorax marinus (strain ATCC BAA-682 / DSM 15412 / SJ)</name>
    <name type="common">Bacteriovorax marinus</name>
    <dbReference type="NCBI Taxonomy" id="862908"/>
    <lineage>
        <taxon>Bacteria</taxon>
        <taxon>Pseudomonadati</taxon>
        <taxon>Bdellovibrionota</taxon>
        <taxon>Bacteriovoracia</taxon>
        <taxon>Bacteriovoracales</taxon>
        <taxon>Halobacteriovoraceae</taxon>
        <taxon>Halobacteriovorax</taxon>
    </lineage>
</organism>
<dbReference type="PATRIC" id="fig|862908.3.peg.1512"/>
<evidence type="ECO:0000259" key="6">
    <source>
        <dbReference type="Pfam" id="PF04952"/>
    </source>
</evidence>
<evidence type="ECO:0000313" key="9">
    <source>
        <dbReference type="Proteomes" id="UP000008963"/>
    </source>
</evidence>
<dbReference type="STRING" id="862908.BMS_1589"/>
<dbReference type="NCBIfam" id="TIGR03242">
    <property type="entry name" value="arg_catab_astE"/>
    <property type="match status" value="1"/>
</dbReference>
<dbReference type="InterPro" id="IPR007036">
    <property type="entry name" value="Aste_AspA_hybrid_dom"/>
</dbReference>
<dbReference type="InterPro" id="IPR050178">
    <property type="entry name" value="AspA/AstE_fam"/>
</dbReference>
<dbReference type="GO" id="GO:0008270">
    <property type="term" value="F:zinc ion binding"/>
    <property type="evidence" value="ECO:0007669"/>
    <property type="project" value="InterPro"/>
</dbReference>
<name>E1X0U9_HALMS</name>